<dbReference type="GO" id="GO:0006298">
    <property type="term" value="P:mismatch repair"/>
    <property type="evidence" value="ECO:0007669"/>
    <property type="project" value="TreeGrafter"/>
</dbReference>
<dbReference type="Proteomes" id="UP000276215">
    <property type="component" value="Unassembled WGS sequence"/>
</dbReference>
<dbReference type="InterPro" id="IPR046938">
    <property type="entry name" value="DNA_clamp_sf"/>
</dbReference>
<dbReference type="EMBL" id="ML120408">
    <property type="protein sequence ID" value="RPA97095.1"/>
    <property type="molecule type" value="Genomic_DNA"/>
</dbReference>
<accession>A0A3N4JFQ7</accession>
<evidence type="ECO:0000259" key="2">
    <source>
        <dbReference type="Pfam" id="PF00705"/>
    </source>
</evidence>
<proteinExistence type="predicted"/>
<evidence type="ECO:0000313" key="3">
    <source>
        <dbReference type="EMBL" id="RPA97095.1"/>
    </source>
</evidence>
<name>A0A3N4JFQ7_9PEZI</name>
<organism evidence="3 4">
    <name type="scientific">Choiromyces venosus 120613-1</name>
    <dbReference type="NCBI Taxonomy" id="1336337"/>
    <lineage>
        <taxon>Eukaryota</taxon>
        <taxon>Fungi</taxon>
        <taxon>Dikarya</taxon>
        <taxon>Ascomycota</taxon>
        <taxon>Pezizomycotina</taxon>
        <taxon>Pezizomycetes</taxon>
        <taxon>Pezizales</taxon>
        <taxon>Tuberaceae</taxon>
        <taxon>Choiromyces</taxon>
    </lineage>
</organism>
<gene>
    <name evidence="3" type="ORF">L873DRAFT_1836555</name>
</gene>
<sequence length="186" mass="20825">MKKDSNFHCGGSGIALQNMVNSQVAVVIILLETEGFLLHHCDRRLNLRISLISLNKILHYAGDEDTLALMANDNPDTLNLYDIKLRDIYQEHQEILKTDYTATITILSTEFHQLLESVAIEASEECIKFSSSSDIRSGSALLGHNNDYTEPVALTFLLCLCRRNLCSGFCQIIPLLHETSLSRISV</sequence>
<protein>
    <recommendedName>
        <fullName evidence="2">Proliferating cell nuclear antigen PCNA N-terminal domain-containing protein</fullName>
    </recommendedName>
</protein>
<reference evidence="3 4" key="1">
    <citation type="journal article" date="2018" name="Nat. Ecol. Evol.">
        <title>Pezizomycetes genomes reveal the molecular basis of ectomycorrhizal truffle lifestyle.</title>
        <authorList>
            <person name="Murat C."/>
            <person name="Payen T."/>
            <person name="Noel B."/>
            <person name="Kuo A."/>
            <person name="Morin E."/>
            <person name="Chen J."/>
            <person name="Kohler A."/>
            <person name="Krizsan K."/>
            <person name="Balestrini R."/>
            <person name="Da Silva C."/>
            <person name="Montanini B."/>
            <person name="Hainaut M."/>
            <person name="Levati E."/>
            <person name="Barry K.W."/>
            <person name="Belfiori B."/>
            <person name="Cichocki N."/>
            <person name="Clum A."/>
            <person name="Dockter R.B."/>
            <person name="Fauchery L."/>
            <person name="Guy J."/>
            <person name="Iotti M."/>
            <person name="Le Tacon F."/>
            <person name="Lindquist E.A."/>
            <person name="Lipzen A."/>
            <person name="Malagnac F."/>
            <person name="Mello A."/>
            <person name="Molinier V."/>
            <person name="Miyauchi S."/>
            <person name="Poulain J."/>
            <person name="Riccioni C."/>
            <person name="Rubini A."/>
            <person name="Sitrit Y."/>
            <person name="Splivallo R."/>
            <person name="Traeger S."/>
            <person name="Wang M."/>
            <person name="Zifcakova L."/>
            <person name="Wipf D."/>
            <person name="Zambonelli A."/>
            <person name="Paolocci F."/>
            <person name="Nowrousian M."/>
            <person name="Ottonello S."/>
            <person name="Baldrian P."/>
            <person name="Spatafora J.W."/>
            <person name="Henrissat B."/>
            <person name="Nagy L.G."/>
            <person name="Aury J.M."/>
            <person name="Wincker P."/>
            <person name="Grigoriev I.V."/>
            <person name="Bonfante P."/>
            <person name="Martin F.M."/>
        </authorList>
    </citation>
    <scope>NUCLEOTIDE SEQUENCE [LARGE SCALE GENOMIC DNA]</scope>
    <source>
        <strain evidence="3 4">120613-1</strain>
    </source>
</reference>
<dbReference type="PRINTS" id="PR00339">
    <property type="entry name" value="PCNACYCLIN"/>
</dbReference>
<dbReference type="GO" id="GO:0006275">
    <property type="term" value="P:regulation of DNA replication"/>
    <property type="evidence" value="ECO:0007669"/>
    <property type="project" value="InterPro"/>
</dbReference>
<dbReference type="GO" id="GO:0019985">
    <property type="term" value="P:translesion synthesis"/>
    <property type="evidence" value="ECO:0007669"/>
    <property type="project" value="TreeGrafter"/>
</dbReference>
<dbReference type="InterPro" id="IPR000730">
    <property type="entry name" value="Pr_cel_nuc_antig"/>
</dbReference>
<dbReference type="OrthoDB" id="534348at2759"/>
<dbReference type="InterPro" id="IPR022648">
    <property type="entry name" value="Pr_cel_nuc_antig_N"/>
</dbReference>
<dbReference type="Pfam" id="PF00705">
    <property type="entry name" value="PCNA_N"/>
    <property type="match status" value="1"/>
</dbReference>
<dbReference type="Gene3D" id="3.70.10.10">
    <property type="match status" value="1"/>
</dbReference>
<dbReference type="GO" id="GO:0030337">
    <property type="term" value="F:DNA polymerase processivity factor activity"/>
    <property type="evidence" value="ECO:0007669"/>
    <property type="project" value="InterPro"/>
</dbReference>
<dbReference type="GO" id="GO:0043626">
    <property type="term" value="C:PCNA complex"/>
    <property type="evidence" value="ECO:0007669"/>
    <property type="project" value="TreeGrafter"/>
</dbReference>
<keyword evidence="1" id="KW-0238">DNA-binding</keyword>
<dbReference type="STRING" id="1336337.A0A3N4JFQ7"/>
<evidence type="ECO:0000313" key="4">
    <source>
        <dbReference type="Proteomes" id="UP000276215"/>
    </source>
</evidence>
<dbReference type="PANTHER" id="PTHR11352:SF0">
    <property type="entry name" value="PROLIFERATING CELL NUCLEAR ANTIGEN"/>
    <property type="match status" value="1"/>
</dbReference>
<keyword evidence="4" id="KW-1185">Reference proteome</keyword>
<dbReference type="PANTHER" id="PTHR11352">
    <property type="entry name" value="PROLIFERATING CELL NUCLEAR ANTIGEN"/>
    <property type="match status" value="1"/>
</dbReference>
<dbReference type="SUPFAM" id="SSF55979">
    <property type="entry name" value="DNA clamp"/>
    <property type="match status" value="2"/>
</dbReference>
<feature type="domain" description="Proliferating cell nuclear antigen PCNA N-terminal" evidence="2">
    <location>
        <begin position="3"/>
        <end position="81"/>
    </location>
</feature>
<dbReference type="GO" id="GO:0003677">
    <property type="term" value="F:DNA binding"/>
    <property type="evidence" value="ECO:0007669"/>
    <property type="project" value="UniProtKB-KW"/>
</dbReference>
<dbReference type="AlphaFoldDB" id="A0A3N4JFQ7"/>
<evidence type="ECO:0000256" key="1">
    <source>
        <dbReference type="ARBA" id="ARBA00023125"/>
    </source>
</evidence>
<dbReference type="GO" id="GO:0006272">
    <property type="term" value="P:leading strand elongation"/>
    <property type="evidence" value="ECO:0007669"/>
    <property type="project" value="TreeGrafter"/>
</dbReference>